<proteinExistence type="predicted"/>
<name>A0A9P3FBX0_9PEZI</name>
<dbReference type="InterPro" id="IPR013078">
    <property type="entry name" value="His_Pase_superF_clade-1"/>
</dbReference>
<evidence type="ECO:0000313" key="2">
    <source>
        <dbReference type="Proteomes" id="UP000825890"/>
    </source>
</evidence>
<dbReference type="AlphaFoldDB" id="A0A9P3FBX0"/>
<dbReference type="SMART" id="SM00855">
    <property type="entry name" value="PGAM"/>
    <property type="match status" value="1"/>
</dbReference>
<evidence type="ECO:0000313" key="1">
    <source>
        <dbReference type="EMBL" id="GIZ41716.1"/>
    </source>
</evidence>
<dbReference type="InterPro" id="IPR050275">
    <property type="entry name" value="PGM_Phosphatase"/>
</dbReference>
<reference evidence="1 2" key="1">
    <citation type="submission" date="2021-01" db="EMBL/GenBank/DDBJ databases">
        <title>Cercospora kikuchii MAFF 305040 whole genome shotgun sequence.</title>
        <authorList>
            <person name="Kashiwa T."/>
            <person name="Suzuki T."/>
        </authorList>
    </citation>
    <scope>NUCLEOTIDE SEQUENCE [LARGE SCALE GENOMIC DNA]</scope>
    <source>
        <strain evidence="1 2">MAFF 305040</strain>
    </source>
</reference>
<dbReference type="PANTHER" id="PTHR48100:SF1">
    <property type="entry name" value="HISTIDINE PHOSPHATASE FAMILY PROTEIN-RELATED"/>
    <property type="match status" value="1"/>
</dbReference>
<organism evidence="1 2">
    <name type="scientific">Cercospora kikuchii</name>
    <dbReference type="NCBI Taxonomy" id="84275"/>
    <lineage>
        <taxon>Eukaryota</taxon>
        <taxon>Fungi</taxon>
        <taxon>Dikarya</taxon>
        <taxon>Ascomycota</taxon>
        <taxon>Pezizomycotina</taxon>
        <taxon>Dothideomycetes</taxon>
        <taxon>Dothideomycetidae</taxon>
        <taxon>Mycosphaerellales</taxon>
        <taxon>Mycosphaerellaceae</taxon>
        <taxon>Cercospora</taxon>
    </lineage>
</organism>
<dbReference type="Gene3D" id="3.40.50.1240">
    <property type="entry name" value="Phosphoglycerate mutase-like"/>
    <property type="match status" value="1"/>
</dbReference>
<keyword evidence="2" id="KW-1185">Reference proteome</keyword>
<dbReference type="GeneID" id="68290587"/>
<sequence length="288" mass="32763">MSPRLRFEFVPGYFEHDGHPTGPEGGFRATTLPALGIIQQDYQDQAFTAGDQDTQWQRLEKHLAVLNAAPQGCRHKVFFVTRHGEGVHNVKEREVGRHEWEAHWARLSGDEKTTWLDARLTSKGKQQAQDLRSFWLHASQVDKVPLPQTIYSSPLIRALQTTSLAFQDIPELRFEPIIKESLREITGIHTCDKRSSKPSIEAEFPEYQIESGMTEEDTRWKFDRRETLTERVEVINNFLAEVFSEDSSTFISLTTHSGAIRALYQAIGHPDVWVAAGAVVPIAIKRNS</sequence>
<dbReference type="OrthoDB" id="496981at2759"/>
<dbReference type="EMBL" id="BOLY01000003">
    <property type="protein sequence ID" value="GIZ41716.1"/>
    <property type="molecule type" value="Genomic_DNA"/>
</dbReference>
<gene>
    <name evidence="1" type="ORF">CKM354_000501200</name>
</gene>
<dbReference type="PANTHER" id="PTHR48100">
    <property type="entry name" value="BROAD-SPECIFICITY PHOSPHATASE YOR283W-RELATED"/>
    <property type="match status" value="1"/>
</dbReference>
<dbReference type="InterPro" id="IPR029033">
    <property type="entry name" value="His_PPase_superfam"/>
</dbReference>
<evidence type="ECO:0008006" key="3">
    <source>
        <dbReference type="Google" id="ProtNLM"/>
    </source>
</evidence>
<dbReference type="CDD" id="cd07067">
    <property type="entry name" value="HP_PGM_like"/>
    <property type="match status" value="1"/>
</dbReference>
<dbReference type="RefSeq" id="XP_044656203.1">
    <property type="nucleotide sequence ID" value="XM_044800268.1"/>
</dbReference>
<accession>A0A9P3FBX0</accession>
<dbReference type="Proteomes" id="UP000825890">
    <property type="component" value="Unassembled WGS sequence"/>
</dbReference>
<dbReference type="SUPFAM" id="SSF53254">
    <property type="entry name" value="Phosphoglycerate mutase-like"/>
    <property type="match status" value="1"/>
</dbReference>
<protein>
    <recommendedName>
        <fullName evidence="3">Phosphoglycerate mutase</fullName>
    </recommendedName>
</protein>
<dbReference type="GO" id="GO:0016791">
    <property type="term" value="F:phosphatase activity"/>
    <property type="evidence" value="ECO:0007669"/>
    <property type="project" value="TreeGrafter"/>
</dbReference>
<dbReference type="Pfam" id="PF00300">
    <property type="entry name" value="His_Phos_1"/>
    <property type="match status" value="1"/>
</dbReference>
<comment type="caution">
    <text evidence="1">The sequence shown here is derived from an EMBL/GenBank/DDBJ whole genome shotgun (WGS) entry which is preliminary data.</text>
</comment>
<dbReference type="GO" id="GO:0005737">
    <property type="term" value="C:cytoplasm"/>
    <property type="evidence" value="ECO:0007669"/>
    <property type="project" value="TreeGrafter"/>
</dbReference>